<protein>
    <recommendedName>
        <fullName evidence="2">histidine kinase</fullName>
        <ecNumber evidence="2">2.7.13.3</ecNumber>
    </recommendedName>
</protein>
<dbReference type="EC" id="2.7.13.3" evidence="2"/>
<evidence type="ECO:0000256" key="5">
    <source>
        <dbReference type="ARBA" id="ARBA00022741"/>
    </source>
</evidence>
<evidence type="ECO:0000256" key="1">
    <source>
        <dbReference type="ARBA" id="ARBA00000085"/>
    </source>
</evidence>
<dbReference type="InterPro" id="IPR003018">
    <property type="entry name" value="GAF"/>
</dbReference>
<dbReference type="AlphaFoldDB" id="A0A212SC36"/>
<evidence type="ECO:0000256" key="3">
    <source>
        <dbReference type="ARBA" id="ARBA00022553"/>
    </source>
</evidence>
<keyword evidence="5" id="KW-0547">Nucleotide-binding</keyword>
<evidence type="ECO:0000256" key="7">
    <source>
        <dbReference type="ARBA" id="ARBA00022840"/>
    </source>
</evidence>
<reference evidence="11" key="1">
    <citation type="submission" date="2017-06" db="EMBL/GenBank/DDBJ databases">
        <authorList>
            <person name="Varghese N."/>
            <person name="Submissions S."/>
        </authorList>
    </citation>
    <scope>NUCLEOTIDE SEQUENCE [LARGE SCALE GENOMIC DNA]</scope>
    <source>
        <strain evidence="11">DSM 137</strain>
    </source>
</reference>
<keyword evidence="3" id="KW-0597">Phosphoprotein</keyword>
<dbReference type="RefSeq" id="WP_206605508.1">
    <property type="nucleotide sequence ID" value="NZ_FYDG01000023.1"/>
</dbReference>
<evidence type="ECO:0000256" key="4">
    <source>
        <dbReference type="ARBA" id="ARBA00022679"/>
    </source>
</evidence>
<dbReference type="Gene3D" id="3.30.565.10">
    <property type="entry name" value="Histidine kinase-like ATPase, C-terminal domain"/>
    <property type="match status" value="1"/>
</dbReference>
<evidence type="ECO:0000256" key="2">
    <source>
        <dbReference type="ARBA" id="ARBA00012438"/>
    </source>
</evidence>
<keyword evidence="4" id="KW-0808">Transferase</keyword>
<dbReference type="Proteomes" id="UP000198418">
    <property type="component" value="Unassembled WGS sequence"/>
</dbReference>
<keyword evidence="11" id="KW-1185">Reference proteome</keyword>
<sequence>MSLSVLRPEAVHDALSSARLSRLVSAIQRLSSARELDEIVDIVRIAARDISGADGVTFVLRDGDCCHYVAENAISPLWTGCKFPLSACISGWCMVNGRTAVIPDIYADGRVPADAYRLTFVRSLVMTPVQAENSVAAIGAYWAERQTPEPEAVALLETLARSTATAITNVQLIASLTASEQTARRQLETQRLLLDELNHRVKNTLATVQSMARQTLRAAPDPAAFVAGFEGRLHALSRAHELFTRTIWTGADLAELIDEQLAVGTGGNGERIGACGPAVTLAPLVAQYIGLVIHELATNARKHGALLAPEGKVEIAWSVKVGETRELALRWLESGGPSVRPPEKRGFGLVMIERGLRHIGAQVSLTFASAGVCCDVRLPLREATECRTPPHLP</sequence>
<proteinExistence type="predicted"/>
<name>A0A212SC36_RHOAC</name>
<dbReference type="SMART" id="SM00065">
    <property type="entry name" value="GAF"/>
    <property type="match status" value="1"/>
</dbReference>
<evidence type="ECO:0000259" key="8">
    <source>
        <dbReference type="SMART" id="SM00065"/>
    </source>
</evidence>
<dbReference type="InterPro" id="IPR036890">
    <property type="entry name" value="HATPase_C_sf"/>
</dbReference>
<dbReference type="InterPro" id="IPR029016">
    <property type="entry name" value="GAF-like_dom_sf"/>
</dbReference>
<dbReference type="Gene3D" id="3.30.450.40">
    <property type="match status" value="1"/>
</dbReference>
<evidence type="ECO:0000313" key="10">
    <source>
        <dbReference type="EMBL" id="SNB82899.1"/>
    </source>
</evidence>
<dbReference type="GO" id="GO:0005524">
    <property type="term" value="F:ATP binding"/>
    <property type="evidence" value="ECO:0007669"/>
    <property type="project" value="UniProtKB-KW"/>
</dbReference>
<dbReference type="SUPFAM" id="SSF55781">
    <property type="entry name" value="GAF domain-like"/>
    <property type="match status" value="1"/>
</dbReference>
<comment type="catalytic activity">
    <reaction evidence="1">
        <text>ATP + protein L-histidine = ADP + protein N-phospho-L-histidine.</text>
        <dbReference type="EC" id="2.7.13.3"/>
    </reaction>
</comment>
<dbReference type="EMBL" id="FYDG01000023">
    <property type="protein sequence ID" value="SNB82899.1"/>
    <property type="molecule type" value="Genomic_DNA"/>
</dbReference>
<keyword evidence="7" id="KW-0067">ATP-binding</keyword>
<organism evidence="10 11">
    <name type="scientific">Rhodoblastus acidophilus</name>
    <name type="common">Rhodopseudomonas acidophila</name>
    <dbReference type="NCBI Taxonomy" id="1074"/>
    <lineage>
        <taxon>Bacteria</taxon>
        <taxon>Pseudomonadati</taxon>
        <taxon>Pseudomonadota</taxon>
        <taxon>Alphaproteobacteria</taxon>
        <taxon>Hyphomicrobiales</taxon>
        <taxon>Rhodoblastaceae</taxon>
        <taxon>Rhodoblastus</taxon>
    </lineage>
</organism>
<keyword evidence="6 10" id="KW-0418">Kinase</keyword>
<dbReference type="GO" id="GO:0004673">
    <property type="term" value="F:protein histidine kinase activity"/>
    <property type="evidence" value="ECO:0007669"/>
    <property type="project" value="UniProtKB-EC"/>
</dbReference>
<evidence type="ECO:0000256" key="6">
    <source>
        <dbReference type="ARBA" id="ARBA00022777"/>
    </source>
</evidence>
<feature type="domain" description="GAF" evidence="8">
    <location>
        <begin position="35"/>
        <end position="177"/>
    </location>
</feature>
<evidence type="ECO:0000259" key="9">
    <source>
        <dbReference type="SMART" id="SM00911"/>
    </source>
</evidence>
<dbReference type="SUPFAM" id="SSF55874">
    <property type="entry name" value="ATPase domain of HSP90 chaperone/DNA topoisomerase II/histidine kinase"/>
    <property type="match status" value="1"/>
</dbReference>
<evidence type="ECO:0000313" key="11">
    <source>
        <dbReference type="Proteomes" id="UP000198418"/>
    </source>
</evidence>
<gene>
    <name evidence="10" type="ORF">SAMN06265338_12313</name>
</gene>
<dbReference type="PANTHER" id="PTHR41523:SF7">
    <property type="entry name" value="HISTIDINE KINASE"/>
    <property type="match status" value="1"/>
</dbReference>
<feature type="domain" description="Signal transduction histidine kinase HWE region" evidence="9">
    <location>
        <begin position="196"/>
        <end position="278"/>
    </location>
</feature>
<accession>A0A212SC36</accession>
<dbReference type="InterPro" id="IPR011102">
    <property type="entry name" value="Sig_transdc_His_kinase_HWE"/>
</dbReference>
<dbReference type="SMART" id="SM00911">
    <property type="entry name" value="HWE_HK"/>
    <property type="match status" value="1"/>
</dbReference>
<dbReference type="Pfam" id="PF13185">
    <property type="entry name" value="GAF_2"/>
    <property type="match status" value="1"/>
</dbReference>
<dbReference type="PANTHER" id="PTHR41523">
    <property type="entry name" value="TWO-COMPONENT SYSTEM SENSOR PROTEIN"/>
    <property type="match status" value="1"/>
</dbReference>
<dbReference type="Pfam" id="PF07536">
    <property type="entry name" value="HWE_HK"/>
    <property type="match status" value="1"/>
</dbReference>